<sequence>MNIIAFCCISRGEVEEDGCPAYGGGRVLRIEGINMSGANAAANYSFSEEAFSVLDQILSSSDQDQLSEVLILDQQRFKRLAARIH</sequence>
<dbReference type="AlphaFoldDB" id="E8X6L4"/>
<reference evidence="2" key="1">
    <citation type="submission" date="2011-01" db="EMBL/GenBank/DDBJ databases">
        <title>Complete sequence of plasmid2 of Acidobacterium sp. MP5ACTX9.</title>
        <authorList>
            <consortium name="US DOE Joint Genome Institute"/>
            <person name="Lucas S."/>
            <person name="Copeland A."/>
            <person name="Lapidus A."/>
            <person name="Cheng J.-F."/>
            <person name="Goodwin L."/>
            <person name="Pitluck S."/>
            <person name="Teshima H."/>
            <person name="Detter J.C."/>
            <person name="Han C."/>
            <person name="Tapia R."/>
            <person name="Land M."/>
            <person name="Hauser L."/>
            <person name="Kyrpides N."/>
            <person name="Ivanova N."/>
            <person name="Ovchinnikova G."/>
            <person name="Pagani I."/>
            <person name="Rawat S.R."/>
            <person name="Mannisto M."/>
            <person name="Haggblom M.M."/>
            <person name="Woyke T."/>
        </authorList>
    </citation>
    <scope>NUCLEOTIDE SEQUENCE [LARGE SCALE GENOMIC DNA]</scope>
    <source>
        <strain evidence="2">MP5ACTX9</strain>
        <plasmid evidence="2">Plasmid pACIX902</plasmid>
    </source>
</reference>
<dbReference type="EMBL" id="CP002482">
    <property type="protein sequence ID" value="ADW71164.1"/>
    <property type="molecule type" value="Genomic_DNA"/>
</dbReference>
<name>E8X6L4_GRATM</name>
<evidence type="ECO:0000313" key="1">
    <source>
        <dbReference type="EMBL" id="ADW71164.1"/>
    </source>
</evidence>
<dbReference type="KEGG" id="acm:AciX9_3883"/>
<keyword evidence="2" id="KW-1185">Reference proteome</keyword>
<organism evidence="2">
    <name type="scientific">Granulicella tundricola (strain ATCC BAA-1859 / DSM 23138 / MP5ACTX9)</name>
    <dbReference type="NCBI Taxonomy" id="1198114"/>
    <lineage>
        <taxon>Bacteria</taxon>
        <taxon>Pseudomonadati</taxon>
        <taxon>Acidobacteriota</taxon>
        <taxon>Terriglobia</taxon>
        <taxon>Terriglobales</taxon>
        <taxon>Acidobacteriaceae</taxon>
        <taxon>Granulicella</taxon>
    </lineage>
</organism>
<dbReference type="Proteomes" id="UP000000343">
    <property type="component" value="Plasmid pACIX902"/>
</dbReference>
<dbReference type="HOGENOM" id="CLU_2508075_0_0_0"/>
<keyword evidence="1" id="KW-0614">Plasmid</keyword>
<gene>
    <name evidence="1" type="ordered locus">AciX9_3883</name>
</gene>
<proteinExistence type="predicted"/>
<protein>
    <submittedName>
        <fullName evidence="1">Uncharacterized protein</fullName>
    </submittedName>
</protein>
<geneLocation type="plasmid" evidence="1 2">
    <name>pACIX902</name>
</geneLocation>
<accession>E8X6L4</accession>
<evidence type="ECO:0000313" key="2">
    <source>
        <dbReference type="Proteomes" id="UP000000343"/>
    </source>
</evidence>
<dbReference type="RefSeq" id="WP_013582183.1">
    <property type="nucleotide sequence ID" value="NC_015065.1"/>
</dbReference>